<proteinExistence type="inferred from homology"/>
<dbReference type="RefSeq" id="WP_120725823.1">
    <property type="nucleotide sequence ID" value="NZ_RBAK01000001.1"/>
</dbReference>
<dbReference type="GO" id="GO:0005524">
    <property type="term" value="F:ATP binding"/>
    <property type="evidence" value="ECO:0007669"/>
    <property type="project" value="UniProtKB-KW"/>
</dbReference>
<keyword evidence="6" id="KW-1185">Reference proteome</keyword>
<comment type="similarity">
    <text evidence="3">Belongs to the AAA ATPase family.</text>
</comment>
<evidence type="ECO:0000259" key="4">
    <source>
        <dbReference type="SMART" id="SM00382"/>
    </source>
</evidence>
<protein>
    <submittedName>
        <fullName evidence="5">ATP-binding protein</fullName>
    </submittedName>
</protein>
<dbReference type="InterPro" id="IPR050168">
    <property type="entry name" value="AAA_ATPase_domain"/>
</dbReference>
<evidence type="ECO:0000256" key="2">
    <source>
        <dbReference type="ARBA" id="ARBA00022840"/>
    </source>
</evidence>
<dbReference type="PANTHER" id="PTHR23077:SF171">
    <property type="entry name" value="NUCLEAR VALOSIN-CONTAINING PROTEIN-LIKE"/>
    <property type="match status" value="1"/>
</dbReference>
<evidence type="ECO:0000256" key="1">
    <source>
        <dbReference type="ARBA" id="ARBA00022741"/>
    </source>
</evidence>
<dbReference type="SMART" id="SM00382">
    <property type="entry name" value="AAA"/>
    <property type="match status" value="1"/>
</dbReference>
<dbReference type="InterPro" id="IPR003593">
    <property type="entry name" value="AAA+_ATPase"/>
</dbReference>
<dbReference type="EMBL" id="RBAK01000001">
    <property type="protein sequence ID" value="RKN51369.1"/>
    <property type="molecule type" value="Genomic_DNA"/>
</dbReference>
<dbReference type="AlphaFoldDB" id="A0A3A9ZT10"/>
<dbReference type="InterPro" id="IPR003960">
    <property type="entry name" value="ATPase_AAA_CS"/>
</dbReference>
<dbReference type="Pfam" id="PF00004">
    <property type="entry name" value="AAA"/>
    <property type="match status" value="1"/>
</dbReference>
<gene>
    <name evidence="5" type="ORF">D7223_05480</name>
</gene>
<dbReference type="PANTHER" id="PTHR23077">
    <property type="entry name" value="AAA-FAMILY ATPASE"/>
    <property type="match status" value="1"/>
</dbReference>
<dbReference type="OrthoDB" id="9809379at2"/>
<reference evidence="5 6" key="1">
    <citation type="journal article" date="2004" name="Syst. Appl. Microbiol.">
        <title>Cryptoendolithic actinomycetes from antarctic sandstone rock samples: Micromonospora endolithica sp. nov. and two isolates related to Micromonospora coerulea Jensen 1932.</title>
        <authorList>
            <person name="Hirsch P."/>
            <person name="Mevs U."/>
            <person name="Kroppenstedt R.M."/>
            <person name="Schumann P."/>
            <person name="Stackebrandt E."/>
        </authorList>
    </citation>
    <scope>NUCLEOTIDE SEQUENCE [LARGE SCALE GENOMIC DNA]</scope>
    <source>
        <strain evidence="5 6">JCM 12677</strain>
    </source>
</reference>
<dbReference type="SUPFAM" id="SSF52540">
    <property type="entry name" value="P-loop containing nucleoside triphosphate hydrolases"/>
    <property type="match status" value="1"/>
</dbReference>
<evidence type="ECO:0000313" key="5">
    <source>
        <dbReference type="EMBL" id="RKN51369.1"/>
    </source>
</evidence>
<comment type="caution">
    <text evidence="5">The sequence shown here is derived from an EMBL/GenBank/DDBJ whole genome shotgun (WGS) entry which is preliminary data.</text>
</comment>
<dbReference type="Gene3D" id="3.40.50.300">
    <property type="entry name" value="P-loop containing nucleotide triphosphate hydrolases"/>
    <property type="match status" value="1"/>
</dbReference>
<evidence type="ECO:0000256" key="3">
    <source>
        <dbReference type="RuleBase" id="RU003651"/>
    </source>
</evidence>
<accession>A0A3A9ZT10</accession>
<evidence type="ECO:0000313" key="6">
    <source>
        <dbReference type="Proteomes" id="UP000281726"/>
    </source>
</evidence>
<organism evidence="5 6">
    <name type="scientific">Micromonospora endolithica</name>
    <dbReference type="NCBI Taxonomy" id="230091"/>
    <lineage>
        <taxon>Bacteria</taxon>
        <taxon>Bacillati</taxon>
        <taxon>Actinomycetota</taxon>
        <taxon>Actinomycetes</taxon>
        <taxon>Micromonosporales</taxon>
        <taxon>Micromonosporaceae</taxon>
        <taxon>Micromonospora</taxon>
    </lineage>
</organism>
<dbReference type="InterPro" id="IPR003959">
    <property type="entry name" value="ATPase_AAA_core"/>
</dbReference>
<feature type="domain" description="AAA+ ATPase" evidence="4">
    <location>
        <begin position="272"/>
        <end position="413"/>
    </location>
</feature>
<dbReference type="GO" id="GO:0016887">
    <property type="term" value="F:ATP hydrolysis activity"/>
    <property type="evidence" value="ECO:0007669"/>
    <property type="project" value="InterPro"/>
</dbReference>
<dbReference type="Gene3D" id="1.10.8.60">
    <property type="match status" value="1"/>
</dbReference>
<keyword evidence="1 3" id="KW-0547">Nucleotide-binding</keyword>
<dbReference type="PROSITE" id="PS00674">
    <property type="entry name" value="AAA"/>
    <property type="match status" value="1"/>
</dbReference>
<dbReference type="Proteomes" id="UP000281726">
    <property type="component" value="Unassembled WGS sequence"/>
</dbReference>
<dbReference type="InterPro" id="IPR027417">
    <property type="entry name" value="P-loop_NTPase"/>
</dbReference>
<keyword evidence="2 3" id="KW-0067">ATP-binding</keyword>
<name>A0A3A9ZT10_9ACTN</name>
<sequence length="501" mass="53402">MPEQDTVERFGARVTIVDPVALLAAARTEPVVLRLGTDFPPPVTGVRVTLRPDTADRTLRMVAEIRTGAVDRATDTALGWLALNALSPAGALLVRRLAGTGVDAGPLAARVGRMATEASRRLGLDGPPPTAVVDRPPVADPAGAAVLAEAEALGLRPEVVDAPAVVGRTVTVRVEMPVDAVTPAHLRATVAVALQVVRDLAGDDPEPRVLRGRAYVLDRPPAAPQPARPAAPRSETVTLDQVGGLDEVVARFREIAISFRHPDVMARWGARRPQGILLYGPPGTGKTMLARALANEIGADFKEIRTPEILDKWLGGSERNIKQIFREARRYREPTVLLFDEFDSIISYAGAGGDAASQAVNAVAGIFKQEMNTLIEENPNVIVVATTNFPQRVDASLVRSGRFDVKLSIPPPDEAGRAEIIAKMIRELVDRHAAPGFRMFADDVDPAALAALASGLTGADIREVLRRVQLAKAMREATAGTPAAPITQEDLTEAVTTLRRG</sequence>